<accession>A0ACC0FY62</accession>
<protein>
    <submittedName>
        <fullName evidence="1">7-deoxyloganetin glucosyltransferase</fullName>
    </submittedName>
</protein>
<dbReference type="Proteomes" id="UP001060215">
    <property type="component" value="Chromosome 12"/>
</dbReference>
<evidence type="ECO:0000313" key="2">
    <source>
        <dbReference type="Proteomes" id="UP001060215"/>
    </source>
</evidence>
<proteinExistence type="predicted"/>
<comment type="caution">
    <text evidence="1">The sequence shown here is derived from an EMBL/GenBank/DDBJ whole genome shotgun (WGS) entry which is preliminary data.</text>
</comment>
<keyword evidence="2" id="KW-1185">Reference proteome</keyword>
<reference evidence="1 2" key="1">
    <citation type="journal article" date="2022" name="Plant J.">
        <title>Chromosome-level genome of Camellia lanceoleosa provides a valuable resource for understanding genome evolution and self-incompatibility.</title>
        <authorList>
            <person name="Gong W."/>
            <person name="Xiao S."/>
            <person name="Wang L."/>
            <person name="Liao Z."/>
            <person name="Chang Y."/>
            <person name="Mo W."/>
            <person name="Hu G."/>
            <person name="Li W."/>
            <person name="Zhao G."/>
            <person name="Zhu H."/>
            <person name="Hu X."/>
            <person name="Ji K."/>
            <person name="Xiang X."/>
            <person name="Song Q."/>
            <person name="Yuan D."/>
            <person name="Jin S."/>
            <person name="Zhang L."/>
        </authorList>
    </citation>
    <scope>NUCLEOTIDE SEQUENCE [LARGE SCALE GENOMIC DNA]</scope>
    <source>
        <strain evidence="1">SQ_2022a</strain>
    </source>
</reference>
<name>A0ACC0FY62_9ERIC</name>
<dbReference type="EMBL" id="CM045769">
    <property type="protein sequence ID" value="KAI7993731.1"/>
    <property type="molecule type" value="Genomic_DNA"/>
</dbReference>
<evidence type="ECO:0000313" key="1">
    <source>
        <dbReference type="EMBL" id="KAI7993731.1"/>
    </source>
</evidence>
<gene>
    <name evidence="1" type="ORF">LOK49_LG11G00213</name>
</gene>
<sequence>MNNIRLKDLPTFIRTTGNDPNHFMLNFLIREIDRTNRASAIVINRFHALERAVVDSLSSTFIPPLYTIGPLHLMLNNQISADDKLKSIGSNLWKEDPECVDWLNSQQPNSVVYVNFGSITVMAAQQLTEFTWGLAKSEKNFLWIIRLDIVSGDIATRVHAGDQRQRGVSQLVPSRTGPEPPCDWRVLDDIH</sequence>
<organism evidence="1 2">
    <name type="scientific">Camellia lanceoleosa</name>
    <dbReference type="NCBI Taxonomy" id="1840588"/>
    <lineage>
        <taxon>Eukaryota</taxon>
        <taxon>Viridiplantae</taxon>
        <taxon>Streptophyta</taxon>
        <taxon>Embryophyta</taxon>
        <taxon>Tracheophyta</taxon>
        <taxon>Spermatophyta</taxon>
        <taxon>Magnoliopsida</taxon>
        <taxon>eudicotyledons</taxon>
        <taxon>Gunneridae</taxon>
        <taxon>Pentapetalae</taxon>
        <taxon>asterids</taxon>
        <taxon>Ericales</taxon>
        <taxon>Theaceae</taxon>
        <taxon>Camellia</taxon>
    </lineage>
</organism>